<comment type="function">
    <text evidence="8">First step of mRNA capping. Converts the 5'-triphosphate end of a nascent mRNA chain into a diphosphate end.</text>
</comment>
<accession>A0A6A5X3F4</accession>
<dbReference type="InterPro" id="IPR004206">
    <property type="entry name" value="mRNA_triPase_Cet1"/>
</dbReference>
<feature type="domain" description="mRNA triphosphatase Cet1-like" evidence="10">
    <location>
        <begin position="136"/>
        <end position="378"/>
    </location>
</feature>
<dbReference type="PANTHER" id="PTHR28118">
    <property type="entry name" value="POLYNUCLEOTIDE 5'-TRIPHOSPHATASE-RELATED"/>
    <property type="match status" value="1"/>
</dbReference>
<dbReference type="PANTHER" id="PTHR28118:SF1">
    <property type="entry name" value="POLYNUCLEOTIDE 5'-TRIPHOSPHATASE CTL1-RELATED"/>
    <property type="match status" value="1"/>
</dbReference>
<evidence type="ECO:0000259" key="10">
    <source>
        <dbReference type="Pfam" id="PF02940"/>
    </source>
</evidence>
<dbReference type="CDD" id="cd07470">
    <property type="entry name" value="CYTH-like_mRNA_RTPase"/>
    <property type="match status" value="1"/>
</dbReference>
<feature type="region of interest" description="Disordered" evidence="9">
    <location>
        <begin position="1"/>
        <end position="66"/>
    </location>
</feature>
<evidence type="ECO:0000256" key="4">
    <source>
        <dbReference type="ARBA" id="ARBA00022664"/>
    </source>
</evidence>
<dbReference type="Proteomes" id="UP000799779">
    <property type="component" value="Unassembled WGS sequence"/>
</dbReference>
<feature type="compositionally biased region" description="Pro residues" evidence="9">
    <location>
        <begin position="87"/>
        <end position="104"/>
    </location>
</feature>
<comment type="subcellular location">
    <subcellularLocation>
        <location evidence="2 8">Nucleus</location>
    </subcellularLocation>
</comment>
<keyword evidence="4 8" id="KW-0507">mRNA processing</keyword>
<evidence type="ECO:0000256" key="5">
    <source>
        <dbReference type="ARBA" id="ARBA00022801"/>
    </source>
</evidence>
<dbReference type="InterPro" id="IPR033469">
    <property type="entry name" value="CYTH-like_dom_sf"/>
</dbReference>
<evidence type="ECO:0000256" key="9">
    <source>
        <dbReference type="SAM" id="MobiDB-lite"/>
    </source>
</evidence>
<evidence type="ECO:0000256" key="6">
    <source>
        <dbReference type="ARBA" id="ARBA00023242"/>
    </source>
</evidence>
<feature type="compositionally biased region" description="Polar residues" evidence="9">
    <location>
        <begin position="8"/>
        <end position="21"/>
    </location>
</feature>
<name>A0A6A5X3F4_9PLEO</name>
<dbReference type="EMBL" id="ML977557">
    <property type="protein sequence ID" value="KAF2007448.1"/>
    <property type="molecule type" value="Genomic_DNA"/>
</dbReference>
<gene>
    <name evidence="11" type="ORF">P154DRAFT_517171</name>
</gene>
<dbReference type="AlphaFoldDB" id="A0A6A5X3F4"/>
<keyword evidence="5 8" id="KW-0378">Hydrolase</keyword>
<reference evidence="11" key="1">
    <citation type="journal article" date="2020" name="Stud. Mycol.">
        <title>101 Dothideomycetes genomes: a test case for predicting lifestyles and emergence of pathogens.</title>
        <authorList>
            <person name="Haridas S."/>
            <person name="Albert R."/>
            <person name="Binder M."/>
            <person name="Bloem J."/>
            <person name="Labutti K."/>
            <person name="Salamov A."/>
            <person name="Andreopoulos B."/>
            <person name="Baker S."/>
            <person name="Barry K."/>
            <person name="Bills G."/>
            <person name="Bluhm B."/>
            <person name="Cannon C."/>
            <person name="Castanera R."/>
            <person name="Culley D."/>
            <person name="Daum C."/>
            <person name="Ezra D."/>
            <person name="Gonzalez J."/>
            <person name="Henrissat B."/>
            <person name="Kuo A."/>
            <person name="Liang C."/>
            <person name="Lipzen A."/>
            <person name="Lutzoni F."/>
            <person name="Magnuson J."/>
            <person name="Mondo S."/>
            <person name="Nolan M."/>
            <person name="Ohm R."/>
            <person name="Pangilinan J."/>
            <person name="Park H.-J."/>
            <person name="Ramirez L."/>
            <person name="Alfaro M."/>
            <person name="Sun H."/>
            <person name="Tritt A."/>
            <person name="Yoshinaga Y."/>
            <person name="Zwiers L.-H."/>
            <person name="Turgeon B."/>
            <person name="Goodwin S."/>
            <person name="Spatafora J."/>
            <person name="Crous P."/>
            <person name="Grigoriev I."/>
        </authorList>
    </citation>
    <scope>NUCLEOTIDE SEQUENCE</scope>
    <source>
        <strain evidence="11">CBS 123094</strain>
    </source>
</reference>
<comment type="subunit">
    <text evidence="8">Heterodimer. The mRNA-capping enzyme is composed of two separate chains alpha and beta, respectively a mRNA guanylyltransferase and an mRNA 5'-triphosphate monophosphatase.</text>
</comment>
<dbReference type="InterPro" id="IPR040343">
    <property type="entry name" value="Cet1/Ctl1"/>
</dbReference>
<dbReference type="Gene3D" id="3.20.100.10">
    <property type="entry name" value="mRNA triphosphatase Cet1-like"/>
    <property type="match status" value="1"/>
</dbReference>
<evidence type="ECO:0000256" key="7">
    <source>
        <dbReference type="ARBA" id="ARBA00047740"/>
    </source>
</evidence>
<dbReference type="GO" id="GO:0031533">
    <property type="term" value="C:mRNA capping enzyme complex"/>
    <property type="evidence" value="ECO:0007669"/>
    <property type="project" value="UniProtKB-UniRule"/>
</dbReference>
<protein>
    <recommendedName>
        <fullName evidence="8">mRNA-capping enzyme subunit beta</fullName>
        <ecNumber evidence="8">3.6.1.74</ecNumber>
    </recommendedName>
    <alternativeName>
        <fullName evidence="8">mRNA 5'-phosphatase</fullName>
    </alternativeName>
    <alternativeName>
        <fullName evidence="8">mRNA 5'-triphosphate monophosphatase</fullName>
    </alternativeName>
</protein>
<sequence>MNIAALVNPTSVAPRRSSSNPHLAPPSPATSTAKLPSPPLSMPKAAQHKRKRRDPKPIWAVQEHEVVNGETLQDAIRAREQQQQPAQPSPTPQAQAPPPPPPSMPRAENNGAPPAMVYAGLQEYERPVSNDPEVYNEIARKVCDFLWLHVVDNMPLRQAIELYPDAQVEIEARWGQIFDQHSRMRLSGVHETECVVRKEFAESLRFESTMSLDQHKKMNNYLNKQVMDSNTPHAMRAKVEYKHIREIDTFYGLDKPGLALYPPPMQKLIQDGQRQPRVRVTLDGKTGEVIAKIIKVRVANLEISSPQTEWDYRIGINLEIKYPGEIAALKPVQEPGKTADEMKRSKDRVSYSWLGAYQVDLTQVSQGPTKNHELELELNADLLIAEAMRIKQGHDSKFEILVAGMMNNLRVLSREMTPPPAQG</sequence>
<feature type="region of interest" description="Disordered" evidence="9">
    <location>
        <begin position="78"/>
        <end position="114"/>
    </location>
</feature>
<keyword evidence="8" id="KW-0506">mRNA capping</keyword>
<dbReference type="GO" id="GO:0006370">
    <property type="term" value="P:7-methylguanosine mRNA capping"/>
    <property type="evidence" value="ECO:0007669"/>
    <property type="project" value="UniProtKB-UniRule"/>
</dbReference>
<evidence type="ECO:0000256" key="1">
    <source>
        <dbReference type="ARBA" id="ARBA00001946"/>
    </source>
</evidence>
<comment type="similarity">
    <text evidence="3 8">Belongs to the fungal TPase family.</text>
</comment>
<evidence type="ECO:0000256" key="3">
    <source>
        <dbReference type="ARBA" id="ARBA00006345"/>
    </source>
</evidence>
<keyword evidence="12" id="KW-1185">Reference proteome</keyword>
<dbReference type="SUPFAM" id="SSF55154">
    <property type="entry name" value="CYTH-like phosphatases"/>
    <property type="match status" value="1"/>
</dbReference>
<evidence type="ECO:0000256" key="2">
    <source>
        <dbReference type="ARBA" id="ARBA00004123"/>
    </source>
</evidence>
<dbReference type="InterPro" id="IPR037009">
    <property type="entry name" value="mRNA_triPase_Cet1_sf"/>
</dbReference>
<comment type="catalytic activity">
    <reaction evidence="7">
        <text>a 5'-end triphospho-ribonucleoside in mRNA + H2O = a 5'-end diphospho-ribonucleoside in mRNA + phosphate + H(+)</text>
        <dbReference type="Rhea" id="RHEA:67004"/>
        <dbReference type="Rhea" id="RHEA-COMP:17164"/>
        <dbReference type="Rhea" id="RHEA-COMP:17165"/>
        <dbReference type="ChEBI" id="CHEBI:15377"/>
        <dbReference type="ChEBI" id="CHEBI:15378"/>
        <dbReference type="ChEBI" id="CHEBI:43474"/>
        <dbReference type="ChEBI" id="CHEBI:167616"/>
        <dbReference type="ChEBI" id="CHEBI:167618"/>
        <dbReference type="EC" id="3.6.1.74"/>
    </reaction>
    <physiologicalReaction direction="left-to-right" evidence="7">
        <dbReference type="Rhea" id="RHEA:67005"/>
    </physiologicalReaction>
</comment>
<keyword evidence="6 8" id="KW-0539">Nucleus</keyword>
<evidence type="ECO:0000313" key="11">
    <source>
        <dbReference type="EMBL" id="KAF2007448.1"/>
    </source>
</evidence>
<proteinExistence type="inferred from homology"/>
<dbReference type="Pfam" id="PF02940">
    <property type="entry name" value="mRNA_triPase"/>
    <property type="match status" value="1"/>
</dbReference>
<evidence type="ECO:0000313" key="12">
    <source>
        <dbReference type="Proteomes" id="UP000799779"/>
    </source>
</evidence>
<comment type="cofactor">
    <cofactor evidence="1 8">
        <name>Mg(2+)</name>
        <dbReference type="ChEBI" id="CHEBI:18420"/>
    </cofactor>
</comment>
<dbReference type="GO" id="GO:0004651">
    <property type="term" value="F:polynucleotide 5'-phosphatase activity"/>
    <property type="evidence" value="ECO:0007669"/>
    <property type="project" value="UniProtKB-UniRule"/>
</dbReference>
<evidence type="ECO:0000256" key="8">
    <source>
        <dbReference type="RuleBase" id="RU367053"/>
    </source>
</evidence>
<dbReference type="EC" id="3.6.1.74" evidence="8"/>
<dbReference type="GO" id="GO:0140818">
    <property type="term" value="F:mRNA 5'-triphosphate monophosphatase activity"/>
    <property type="evidence" value="ECO:0007669"/>
    <property type="project" value="UniProtKB-EC"/>
</dbReference>
<organism evidence="11 12">
    <name type="scientific">Amniculicola lignicola CBS 123094</name>
    <dbReference type="NCBI Taxonomy" id="1392246"/>
    <lineage>
        <taxon>Eukaryota</taxon>
        <taxon>Fungi</taxon>
        <taxon>Dikarya</taxon>
        <taxon>Ascomycota</taxon>
        <taxon>Pezizomycotina</taxon>
        <taxon>Dothideomycetes</taxon>
        <taxon>Pleosporomycetidae</taxon>
        <taxon>Pleosporales</taxon>
        <taxon>Amniculicolaceae</taxon>
        <taxon>Amniculicola</taxon>
    </lineage>
</organism>
<dbReference type="OrthoDB" id="272147at2759"/>